<dbReference type="EMBL" id="JGVR01000005">
    <property type="protein sequence ID" value="KEZ20047.1"/>
    <property type="molecule type" value="Genomic_DNA"/>
</dbReference>
<dbReference type="InterPro" id="IPR006311">
    <property type="entry name" value="TAT_signal"/>
</dbReference>
<name>A0A084EQ05_SPHYA</name>
<sequence length="378" mass="40837">MAWSRRAFIGATAASVAGVTLSTGKATAPVGREKAYGVIELRLGGMSASVYRFDLDRIHRRELSGFERMAPALSGKAFAEIELASPLGPAADDAQAAQSVEIVAGHIDKLKAQYGLQAKDIAVLVSSGLVDFAPGRVEHFTEELPVRTGIIPEFVTVKEQARLGYDWIVRRTYRDRVMHVDIGSGYIKGGYYGPAGFVDIAAPYGTKTMAGAVKRRWPDVRTATFGQRSLEFYGDTVGSMLASQIEGEPSPMQRPELYLTGGIVVATAMILHPKAILGHHPLVDLAPDDFARLLGLIAGGTPYGGPLPSDLTDDEAERARDGLRRVRNVLNPHEIAAGAAIGDGLARQLRFDQRTKLILPRLAGTQIWVSQYLLEKFG</sequence>
<comment type="caution">
    <text evidence="1">The sequence shown here is derived from an EMBL/GenBank/DDBJ whole genome shotgun (WGS) entry which is preliminary data.</text>
</comment>
<dbReference type="RefSeq" id="WP_155276387.1">
    <property type="nucleotide sequence ID" value="NZ_JGVR01000005.1"/>
</dbReference>
<evidence type="ECO:0000313" key="1">
    <source>
        <dbReference type="EMBL" id="KEZ20047.1"/>
    </source>
</evidence>
<protein>
    <submittedName>
        <fullName evidence="1">Uncharacterized protein</fullName>
    </submittedName>
</protein>
<organism evidence="1 2">
    <name type="scientific">Sphingobium yanoikuyae</name>
    <name type="common">Sphingomonas yanoikuyae</name>
    <dbReference type="NCBI Taxonomy" id="13690"/>
    <lineage>
        <taxon>Bacteria</taxon>
        <taxon>Pseudomonadati</taxon>
        <taxon>Pseudomonadota</taxon>
        <taxon>Alphaproteobacteria</taxon>
        <taxon>Sphingomonadales</taxon>
        <taxon>Sphingomonadaceae</taxon>
        <taxon>Sphingobium</taxon>
    </lineage>
</organism>
<gene>
    <name evidence="1" type="ORF">CP98_01251</name>
</gene>
<dbReference type="PATRIC" id="fig|13690.10.peg.1291"/>
<dbReference type="PROSITE" id="PS51318">
    <property type="entry name" value="TAT"/>
    <property type="match status" value="1"/>
</dbReference>
<dbReference type="Proteomes" id="UP000028534">
    <property type="component" value="Unassembled WGS sequence"/>
</dbReference>
<reference evidence="1 2" key="1">
    <citation type="submission" date="2014-03" db="EMBL/GenBank/DDBJ databases">
        <title>Genome sequence of Sphingobium yanoikuyae B1.</title>
        <authorList>
            <person name="Gan H.M."/>
            <person name="Gan H.Y."/>
            <person name="Savka M.A."/>
        </authorList>
    </citation>
    <scope>NUCLEOTIDE SEQUENCE [LARGE SCALE GENOMIC DNA]</scope>
    <source>
        <strain evidence="1 2">B1</strain>
    </source>
</reference>
<dbReference type="AlphaFoldDB" id="A0A084EQ05"/>
<proteinExistence type="predicted"/>
<accession>A0A084EQ05</accession>
<evidence type="ECO:0000313" key="2">
    <source>
        <dbReference type="Proteomes" id="UP000028534"/>
    </source>
</evidence>
<dbReference type="eggNOG" id="COG0248">
    <property type="taxonomic scope" value="Bacteria"/>
</dbReference>